<dbReference type="InterPro" id="IPR049816">
    <property type="entry name" value="McdB"/>
</dbReference>
<feature type="compositionally biased region" description="Polar residues" evidence="1">
    <location>
        <begin position="52"/>
        <end position="72"/>
    </location>
</feature>
<dbReference type="EMBL" id="JACJQU010000032">
    <property type="protein sequence ID" value="MBD2296835.1"/>
    <property type="molecule type" value="Genomic_DNA"/>
</dbReference>
<name>A0A926WLJ8_9NOST</name>
<dbReference type="Pfam" id="PF26392">
    <property type="entry name" value="McdB"/>
    <property type="match status" value="1"/>
</dbReference>
<dbReference type="RefSeq" id="WP_190564953.1">
    <property type="nucleotide sequence ID" value="NZ_JACJQU010000032.1"/>
</dbReference>
<proteinExistence type="predicted"/>
<organism evidence="2 3">
    <name type="scientific">Anabaena sphaerica FACHB-251</name>
    <dbReference type="NCBI Taxonomy" id="2692883"/>
    <lineage>
        <taxon>Bacteria</taxon>
        <taxon>Bacillati</taxon>
        <taxon>Cyanobacteriota</taxon>
        <taxon>Cyanophyceae</taxon>
        <taxon>Nostocales</taxon>
        <taxon>Nostocaceae</taxon>
        <taxon>Anabaena</taxon>
    </lineage>
</organism>
<gene>
    <name evidence="2" type="ORF">H6G06_26000</name>
</gene>
<accession>A0A926WLJ8</accession>
<dbReference type="AlphaFoldDB" id="A0A926WLJ8"/>
<protein>
    <submittedName>
        <fullName evidence="2">Uncharacterized protein</fullName>
    </submittedName>
</protein>
<sequence length="162" mass="18366">MSDNVLNQLRNKRNRPTVPPRQDALVPKPQLEPQTPEQETLMPANADDRDSLQPSTPVTEATNPTPASLNSLPSLQAELEKYPETRRHSAIVLEKDLDHELTRFCKDRGITVEVFLEAAWTVASADSKLVEKITTEAKRRYDQRKRVGQIKRLITMLSNSPK</sequence>
<dbReference type="CDD" id="cd21138">
    <property type="entry name" value="McdB-like"/>
    <property type="match status" value="1"/>
</dbReference>
<evidence type="ECO:0000256" key="1">
    <source>
        <dbReference type="SAM" id="MobiDB-lite"/>
    </source>
</evidence>
<comment type="caution">
    <text evidence="2">The sequence shown here is derived from an EMBL/GenBank/DDBJ whole genome shotgun (WGS) entry which is preliminary data.</text>
</comment>
<keyword evidence="3" id="KW-1185">Reference proteome</keyword>
<reference evidence="3" key="1">
    <citation type="journal article" date="2020" name="ISME J.">
        <title>Comparative genomics reveals insights into cyanobacterial evolution and habitat adaptation.</title>
        <authorList>
            <person name="Chen M.Y."/>
            <person name="Teng W.K."/>
            <person name="Zhao L."/>
            <person name="Hu C.X."/>
            <person name="Zhou Y.K."/>
            <person name="Han B.P."/>
            <person name="Song L.R."/>
            <person name="Shu W.S."/>
        </authorList>
    </citation>
    <scope>NUCLEOTIDE SEQUENCE [LARGE SCALE GENOMIC DNA]</scope>
    <source>
        <strain evidence="3">FACHB-251</strain>
    </source>
</reference>
<evidence type="ECO:0000313" key="2">
    <source>
        <dbReference type="EMBL" id="MBD2296835.1"/>
    </source>
</evidence>
<evidence type="ECO:0000313" key="3">
    <source>
        <dbReference type="Proteomes" id="UP000662185"/>
    </source>
</evidence>
<feature type="region of interest" description="Disordered" evidence="1">
    <location>
        <begin position="1"/>
        <end position="72"/>
    </location>
</feature>
<dbReference type="Proteomes" id="UP000662185">
    <property type="component" value="Unassembled WGS sequence"/>
</dbReference>